<proteinExistence type="predicted"/>
<evidence type="ECO:0000313" key="2">
    <source>
        <dbReference type="Proteomes" id="UP000053268"/>
    </source>
</evidence>
<accession>A0A194Q1P3</accession>
<dbReference type="Proteomes" id="UP000053268">
    <property type="component" value="Unassembled WGS sequence"/>
</dbReference>
<organism evidence="1 2">
    <name type="scientific">Papilio xuthus</name>
    <name type="common">Asian swallowtail butterfly</name>
    <dbReference type="NCBI Taxonomy" id="66420"/>
    <lineage>
        <taxon>Eukaryota</taxon>
        <taxon>Metazoa</taxon>
        <taxon>Ecdysozoa</taxon>
        <taxon>Arthropoda</taxon>
        <taxon>Hexapoda</taxon>
        <taxon>Insecta</taxon>
        <taxon>Pterygota</taxon>
        <taxon>Neoptera</taxon>
        <taxon>Endopterygota</taxon>
        <taxon>Lepidoptera</taxon>
        <taxon>Glossata</taxon>
        <taxon>Ditrysia</taxon>
        <taxon>Papilionoidea</taxon>
        <taxon>Papilionidae</taxon>
        <taxon>Papilioninae</taxon>
        <taxon>Papilio</taxon>
    </lineage>
</organism>
<sequence>MLYLVDAVHVPARCRPPPAARPCGAAICRAGEARCHRRAALARRARDKADDAALVCLTANVTVWESGARRPALPDLPPDIPIAPPIPLANIYTAHRSASARSPQSAPRATRPRTAADRFTVPFSGFRWAAGDYCLCVEECVRRAPRLHSLLRIHATGNGKLATWGCIIGFVVMMCLDVGLG</sequence>
<protein>
    <submittedName>
        <fullName evidence="1">Uncharacterized protein</fullName>
    </submittedName>
</protein>
<name>A0A194Q1P3_PAPXU</name>
<keyword evidence="2" id="KW-1185">Reference proteome</keyword>
<dbReference type="EMBL" id="KQ459590">
    <property type="protein sequence ID" value="KPI97320.1"/>
    <property type="molecule type" value="Genomic_DNA"/>
</dbReference>
<evidence type="ECO:0000313" key="1">
    <source>
        <dbReference type="EMBL" id="KPI97320.1"/>
    </source>
</evidence>
<dbReference type="AlphaFoldDB" id="A0A194Q1P3"/>
<gene>
    <name evidence="1" type="ORF">RR46_09227</name>
</gene>
<reference evidence="1 2" key="1">
    <citation type="journal article" date="2015" name="Nat. Commun.">
        <title>Outbred genome sequencing and CRISPR/Cas9 gene editing in butterflies.</title>
        <authorList>
            <person name="Li X."/>
            <person name="Fan D."/>
            <person name="Zhang W."/>
            <person name="Liu G."/>
            <person name="Zhang L."/>
            <person name="Zhao L."/>
            <person name="Fang X."/>
            <person name="Chen L."/>
            <person name="Dong Y."/>
            <person name="Chen Y."/>
            <person name="Ding Y."/>
            <person name="Zhao R."/>
            <person name="Feng M."/>
            <person name="Zhu Y."/>
            <person name="Feng Y."/>
            <person name="Jiang X."/>
            <person name="Zhu D."/>
            <person name="Xiang H."/>
            <person name="Feng X."/>
            <person name="Li S."/>
            <person name="Wang J."/>
            <person name="Zhang G."/>
            <person name="Kronforst M.R."/>
            <person name="Wang W."/>
        </authorList>
    </citation>
    <scope>NUCLEOTIDE SEQUENCE [LARGE SCALE GENOMIC DNA]</scope>
    <source>
        <strain evidence="1">Ya'a_city_454_Px</strain>
        <tissue evidence="1">Whole body</tissue>
    </source>
</reference>
<dbReference type="STRING" id="66420.A0A194Q1P3"/>